<evidence type="ECO:0000256" key="1">
    <source>
        <dbReference type="ARBA" id="ARBA00004127"/>
    </source>
</evidence>
<evidence type="ECO:0000256" key="3">
    <source>
        <dbReference type="ARBA" id="ARBA00022692"/>
    </source>
</evidence>
<dbReference type="GO" id="GO:0005886">
    <property type="term" value="C:plasma membrane"/>
    <property type="evidence" value="ECO:0007669"/>
    <property type="project" value="UniProtKB-SubCell"/>
</dbReference>
<gene>
    <name evidence="8 9" type="primary">rnfA</name>
    <name evidence="9" type="ORF">SD1D_0288</name>
</gene>
<dbReference type="GO" id="GO:0022900">
    <property type="term" value="P:electron transport chain"/>
    <property type="evidence" value="ECO:0007669"/>
    <property type="project" value="UniProtKB-UniRule"/>
</dbReference>
<evidence type="ECO:0000256" key="4">
    <source>
        <dbReference type="ARBA" id="ARBA00022967"/>
    </source>
</evidence>
<name>A0A0K8J2G1_9FIRM</name>
<keyword evidence="4 8" id="KW-1278">Translocase</keyword>
<feature type="transmembrane region" description="Helical" evidence="8">
    <location>
        <begin position="48"/>
        <end position="68"/>
    </location>
</feature>
<feature type="transmembrane region" description="Helical" evidence="8">
    <location>
        <begin position="108"/>
        <end position="127"/>
    </location>
</feature>
<evidence type="ECO:0000256" key="7">
    <source>
        <dbReference type="ARBA" id="ARBA00023136"/>
    </source>
</evidence>
<dbReference type="InterPro" id="IPR003667">
    <property type="entry name" value="NqrDE/RnfAE"/>
</dbReference>
<keyword evidence="2 8" id="KW-0813">Transport</keyword>
<evidence type="ECO:0000256" key="6">
    <source>
        <dbReference type="ARBA" id="ARBA00022989"/>
    </source>
</evidence>
<keyword evidence="7 8" id="KW-0472">Membrane</keyword>
<dbReference type="GO" id="GO:0012505">
    <property type="term" value="C:endomembrane system"/>
    <property type="evidence" value="ECO:0007669"/>
    <property type="project" value="UniProtKB-SubCell"/>
</dbReference>
<dbReference type="NCBIfam" id="TIGR01943">
    <property type="entry name" value="rnfA"/>
    <property type="match status" value="1"/>
</dbReference>
<dbReference type="InterPro" id="IPR050133">
    <property type="entry name" value="NqrDE/RnfAE_oxidrdctase"/>
</dbReference>
<dbReference type="NCBIfam" id="NF003481">
    <property type="entry name" value="PRK05151.1"/>
    <property type="match status" value="1"/>
</dbReference>
<evidence type="ECO:0000256" key="5">
    <source>
        <dbReference type="ARBA" id="ARBA00022982"/>
    </source>
</evidence>
<feature type="transmembrane region" description="Helical" evidence="8">
    <location>
        <begin position="139"/>
        <end position="159"/>
    </location>
</feature>
<keyword evidence="8" id="KW-1003">Cell membrane</keyword>
<dbReference type="PANTHER" id="PTHR30335:SF0">
    <property type="entry name" value="ION-TRANSLOCATING OXIDOREDUCTASE COMPLEX SUBUNIT A"/>
    <property type="match status" value="1"/>
</dbReference>
<evidence type="ECO:0000313" key="9">
    <source>
        <dbReference type="EMBL" id="CUH91841.1"/>
    </source>
</evidence>
<keyword evidence="6 8" id="KW-1133">Transmembrane helix</keyword>
<dbReference type="Proteomes" id="UP000196053">
    <property type="component" value="Chromosome I"/>
</dbReference>
<evidence type="ECO:0000256" key="2">
    <source>
        <dbReference type="ARBA" id="ARBA00022448"/>
    </source>
</evidence>
<keyword evidence="10" id="KW-1185">Reference proteome</keyword>
<evidence type="ECO:0000313" key="10">
    <source>
        <dbReference type="Proteomes" id="UP000196053"/>
    </source>
</evidence>
<comment type="function">
    <text evidence="8">Part of a membrane-bound complex that couples electron transfer with translocation of ions across the membrane.</text>
</comment>
<dbReference type="HAMAP" id="MF_00459">
    <property type="entry name" value="RsxA_RnfA"/>
    <property type="match status" value="1"/>
</dbReference>
<keyword evidence="5 8" id="KW-0249">Electron transport</keyword>
<sequence length="196" mass="21304">MNADYFMNLLSVFISAALINNVILSQFLGICPFLGISNKVKTATGMGLAVMFVITTSSIMCSLIYDFILNPLDLGYLNTIVFIIVIACLVQFVEMVIKKFSPALYESLGVYLPLITTNCAVLGVAILNVEQGFDLVESIVNGFASALGFTIAIILMAGIRERMEYNDIPKVFKGFPITLITATLMAMAFYGFSGLS</sequence>
<feature type="transmembrane region" description="Helical" evidence="8">
    <location>
        <begin position="12"/>
        <end position="36"/>
    </location>
</feature>
<reference evidence="10" key="1">
    <citation type="submission" date="2015-09" db="EMBL/GenBank/DDBJ databases">
        <authorList>
            <person name="Wibberg D."/>
        </authorList>
    </citation>
    <scope>NUCLEOTIDE SEQUENCE [LARGE SCALE GENOMIC DNA]</scope>
    <source>
        <strain evidence="10">SD1D</strain>
    </source>
</reference>
<feature type="transmembrane region" description="Helical" evidence="8">
    <location>
        <begin position="74"/>
        <end position="96"/>
    </location>
</feature>
<dbReference type="EC" id="7.-.-.-" evidence="8"/>
<comment type="subcellular location">
    <subcellularLocation>
        <location evidence="8">Cell membrane</location>
        <topology evidence="8">Multi-pass membrane protein</topology>
    </subcellularLocation>
    <subcellularLocation>
        <location evidence="1">Endomembrane system</location>
        <topology evidence="1">Multi-pass membrane protein</topology>
    </subcellularLocation>
</comment>
<proteinExistence type="inferred from homology"/>
<dbReference type="EMBL" id="LN879430">
    <property type="protein sequence ID" value="CUH91841.1"/>
    <property type="molecule type" value="Genomic_DNA"/>
</dbReference>
<feature type="transmembrane region" description="Helical" evidence="8">
    <location>
        <begin position="171"/>
        <end position="192"/>
    </location>
</feature>
<comment type="similarity">
    <text evidence="8">Belongs to the NqrDE/RnfAE family.</text>
</comment>
<dbReference type="KEGG" id="hsd:SD1D_0288"/>
<dbReference type="InterPro" id="IPR011293">
    <property type="entry name" value="Ion_transpt_RnfA/RsxA"/>
</dbReference>
<dbReference type="PIRSF" id="PIRSF006102">
    <property type="entry name" value="NQR_DE"/>
    <property type="match status" value="1"/>
</dbReference>
<organism evidence="9 10">
    <name type="scientific">Herbinix luporum</name>
    <dbReference type="NCBI Taxonomy" id="1679721"/>
    <lineage>
        <taxon>Bacteria</taxon>
        <taxon>Bacillati</taxon>
        <taxon>Bacillota</taxon>
        <taxon>Clostridia</taxon>
        <taxon>Lachnospirales</taxon>
        <taxon>Lachnospiraceae</taxon>
        <taxon>Herbinix</taxon>
    </lineage>
</organism>
<protein>
    <recommendedName>
        <fullName evidence="8">Ion-translocating oxidoreductase complex subunit A</fullName>
        <ecNumber evidence="8">7.-.-.-</ecNumber>
    </recommendedName>
    <alternativeName>
        <fullName evidence="8">Rnf electron transport complex subunit A</fullName>
    </alternativeName>
</protein>
<dbReference type="RefSeq" id="WP_242955237.1">
    <property type="nucleotide sequence ID" value="NZ_DUPS01000054.1"/>
</dbReference>
<keyword evidence="3 8" id="KW-0812">Transmembrane</keyword>
<dbReference type="Pfam" id="PF02508">
    <property type="entry name" value="Rnf-Nqr"/>
    <property type="match status" value="1"/>
</dbReference>
<accession>A0A0K8J2G1</accession>
<dbReference type="AlphaFoldDB" id="A0A0K8J2G1"/>
<evidence type="ECO:0000256" key="8">
    <source>
        <dbReference type="HAMAP-Rule" id="MF_00459"/>
    </source>
</evidence>
<comment type="subunit">
    <text evidence="8">The complex is composed of six subunits: RnfA, RnfB, RnfC, RnfD, RnfE and RnfG.</text>
</comment>
<dbReference type="PANTHER" id="PTHR30335">
    <property type="entry name" value="INTEGRAL MEMBRANE PROTEIN OF SOXR-REDUCING COMPLEX"/>
    <property type="match status" value="1"/>
</dbReference>